<sequence>MSLSKPMKRLPTATANPGEHDQMIRAVVALTLVLMLGGCVVANAIVDPYTDLNFKAYGNINPDDSGRSSPLVVRVYELNSAAAFKDAGFFELYDNAPEVLGETLLGTTELIVRPGRGRNQMMRLHHNTTHLGIIGAFRDIDNAEWKLTLVANPRDYKNRDIRIDSRSISRDES</sequence>
<dbReference type="Proteomes" id="UP000239866">
    <property type="component" value="Unassembled WGS sequence"/>
</dbReference>
<organism evidence="1 2">
    <name type="scientific">Marinobacter fuscus</name>
    <dbReference type="NCBI Taxonomy" id="2109942"/>
    <lineage>
        <taxon>Bacteria</taxon>
        <taxon>Pseudomonadati</taxon>
        <taxon>Pseudomonadota</taxon>
        <taxon>Gammaproteobacteria</taxon>
        <taxon>Pseudomonadales</taxon>
        <taxon>Marinobacteraceae</taxon>
        <taxon>Marinobacter</taxon>
    </lineage>
</organism>
<evidence type="ECO:0000313" key="2">
    <source>
        <dbReference type="Proteomes" id="UP000239866"/>
    </source>
</evidence>
<dbReference type="PANTHER" id="PTHR37625">
    <property type="entry name" value="OUTER MEMBRANE LIPOPROTEIN-RELATED"/>
    <property type="match status" value="1"/>
</dbReference>
<dbReference type="InterPro" id="IPR038706">
    <property type="entry name" value="Type_VI_SciN-like_sf"/>
</dbReference>
<name>A0A2T1KQF4_9GAMM</name>
<comment type="caution">
    <text evidence="1">The sequence shown here is derived from an EMBL/GenBank/DDBJ whole genome shotgun (WGS) entry which is preliminary data.</text>
</comment>
<evidence type="ECO:0000313" key="1">
    <source>
        <dbReference type="EMBL" id="PSF11862.1"/>
    </source>
</evidence>
<dbReference type="PANTHER" id="PTHR37625:SF4">
    <property type="entry name" value="OUTER MEMBRANE LIPOPROTEIN"/>
    <property type="match status" value="1"/>
</dbReference>
<keyword evidence="2" id="KW-1185">Reference proteome</keyword>
<dbReference type="Pfam" id="PF12790">
    <property type="entry name" value="T6SS-SciN"/>
    <property type="match status" value="1"/>
</dbReference>
<protein>
    <submittedName>
        <fullName evidence="1">Type VI secretion system lipoprotein TssJ</fullName>
    </submittedName>
</protein>
<dbReference type="OrthoDB" id="5471061at2"/>
<dbReference type="EMBL" id="PXNP01000020">
    <property type="protein sequence ID" value="PSF11862.1"/>
    <property type="molecule type" value="Genomic_DNA"/>
</dbReference>
<accession>A0A2T1KQF4</accession>
<proteinExistence type="predicted"/>
<gene>
    <name evidence="1" type="primary">tssJ</name>
    <name evidence="1" type="ORF">C7H09_05740</name>
</gene>
<reference evidence="1 2" key="1">
    <citation type="submission" date="2018-03" db="EMBL/GenBank/DDBJ databases">
        <title>Marinobacter brunus sp. nov., a marine bacterium of Gamma-proteobacteria isolated from the surface seawater of the South China Sea.</title>
        <authorList>
            <person name="Cheng H."/>
            <person name="Wu Y.-H."/>
            <person name="Xamxidin M."/>
            <person name="Xu X.-W."/>
        </authorList>
    </citation>
    <scope>NUCLEOTIDE SEQUENCE [LARGE SCALE GENOMIC DNA]</scope>
    <source>
        <strain evidence="1 2">NH169-3</strain>
    </source>
</reference>
<dbReference type="Gene3D" id="2.60.40.4150">
    <property type="entry name" value="Type VI secretion system, lipoprotein SciN"/>
    <property type="match status" value="1"/>
</dbReference>
<dbReference type="NCBIfam" id="TIGR03352">
    <property type="entry name" value="VI_chp_3"/>
    <property type="match status" value="1"/>
</dbReference>
<dbReference type="InterPro" id="IPR017734">
    <property type="entry name" value="T6SS_SciN"/>
</dbReference>
<dbReference type="AlphaFoldDB" id="A0A2T1KQF4"/>
<keyword evidence="1" id="KW-0449">Lipoprotein</keyword>